<accession>A0A1W1VCW4</accession>
<protein>
    <submittedName>
        <fullName evidence="2">Uncharacterized protein</fullName>
    </submittedName>
</protein>
<feature type="region of interest" description="Disordered" evidence="1">
    <location>
        <begin position="165"/>
        <end position="198"/>
    </location>
</feature>
<dbReference type="OrthoDB" id="69861at2"/>
<proteinExistence type="predicted"/>
<dbReference type="EMBL" id="FWWU01000009">
    <property type="protein sequence ID" value="SMB90794.1"/>
    <property type="molecule type" value="Genomic_DNA"/>
</dbReference>
<sequence>MTRSRIDPLFALGAAVTLVLLVLAWPHLPTGERGALLPTSVSPLVAGVLVARMGGLERQNPAMSDAAAQALALQAAIAAALAFGGDLLRALGLATGVMLTVTGNATARARPGEWFGFRARSTLLPERAWSASQRRTAPALVVPGTFYTVFAPLLLPWINPPGGPAGAPPSGGLRSQPRVPSGFPARHRAPPRRAWGAPPPALLARRTRYVRPDAGVARAVAGGAARRPACPPGWRFRRCWNG</sequence>
<keyword evidence="3" id="KW-1185">Reference proteome</keyword>
<dbReference type="Proteomes" id="UP000192582">
    <property type="component" value="Unassembled WGS sequence"/>
</dbReference>
<organism evidence="2 3">
    <name type="scientific">Deinococcus hopiensis KR-140</name>
    <dbReference type="NCBI Taxonomy" id="695939"/>
    <lineage>
        <taxon>Bacteria</taxon>
        <taxon>Thermotogati</taxon>
        <taxon>Deinococcota</taxon>
        <taxon>Deinococci</taxon>
        <taxon>Deinococcales</taxon>
        <taxon>Deinococcaceae</taxon>
        <taxon>Deinococcus</taxon>
    </lineage>
</organism>
<name>A0A1W1VCW4_9DEIO</name>
<evidence type="ECO:0000256" key="1">
    <source>
        <dbReference type="SAM" id="MobiDB-lite"/>
    </source>
</evidence>
<dbReference type="RefSeq" id="WP_084048478.1">
    <property type="nucleotide sequence ID" value="NZ_FWWU01000009.1"/>
</dbReference>
<dbReference type="AlphaFoldDB" id="A0A1W1VCW4"/>
<evidence type="ECO:0000313" key="2">
    <source>
        <dbReference type="EMBL" id="SMB90794.1"/>
    </source>
</evidence>
<reference evidence="2 3" key="1">
    <citation type="submission" date="2017-04" db="EMBL/GenBank/DDBJ databases">
        <authorList>
            <person name="Afonso C.L."/>
            <person name="Miller P.J."/>
            <person name="Scott M.A."/>
            <person name="Spackman E."/>
            <person name="Goraichik I."/>
            <person name="Dimitrov K.M."/>
            <person name="Suarez D.L."/>
            <person name="Swayne D.E."/>
        </authorList>
    </citation>
    <scope>NUCLEOTIDE SEQUENCE [LARGE SCALE GENOMIC DNA]</scope>
    <source>
        <strain evidence="2 3">KR-140</strain>
    </source>
</reference>
<gene>
    <name evidence="2" type="ORF">SAMN00790413_00895</name>
</gene>
<evidence type="ECO:0000313" key="3">
    <source>
        <dbReference type="Proteomes" id="UP000192582"/>
    </source>
</evidence>